<keyword evidence="2" id="KW-0067">ATP-binding</keyword>
<evidence type="ECO:0000313" key="5">
    <source>
        <dbReference type="Proteomes" id="UP000054997"/>
    </source>
</evidence>
<keyword evidence="1" id="KW-0547">Nucleotide-binding</keyword>
<dbReference type="AlphaFoldDB" id="A0A0W0VS55"/>
<dbReference type="GO" id="GO:0016887">
    <property type="term" value="F:ATP hydrolysis activity"/>
    <property type="evidence" value="ECO:0007669"/>
    <property type="project" value="InterPro"/>
</dbReference>
<dbReference type="SUPFAM" id="SSF52540">
    <property type="entry name" value="P-loop containing nucleoside triphosphate hydrolases"/>
    <property type="match status" value="1"/>
</dbReference>
<evidence type="ECO:0000256" key="2">
    <source>
        <dbReference type="ARBA" id="ARBA00022840"/>
    </source>
</evidence>
<dbReference type="PATRIC" id="fig|45068.5.peg.290"/>
<dbReference type="STRING" id="45068.Llon_0274"/>
<dbReference type="Proteomes" id="UP000054997">
    <property type="component" value="Unassembled WGS sequence"/>
</dbReference>
<proteinExistence type="predicted"/>
<dbReference type="GO" id="GO:0005524">
    <property type="term" value="F:ATP binding"/>
    <property type="evidence" value="ECO:0007669"/>
    <property type="project" value="UniProtKB-KW"/>
</dbReference>
<dbReference type="NCBIfam" id="NF040713">
    <property type="entry name" value="ZapE"/>
    <property type="match status" value="1"/>
</dbReference>
<dbReference type="Pfam" id="PF03969">
    <property type="entry name" value="AFG1_ATPase"/>
    <property type="match status" value="1"/>
</dbReference>
<comment type="caution">
    <text evidence="4">The sequence shown here is derived from an EMBL/GenBank/DDBJ whole genome shotgun (WGS) entry which is preliminary data.</text>
</comment>
<evidence type="ECO:0000313" key="4">
    <source>
        <dbReference type="EMBL" id="KTD23040.1"/>
    </source>
</evidence>
<accession>A0A0W0VS55</accession>
<sequence length="359" mass="41344">MSLDKLYLDALQRGEIQDSLAQRQMLPHLQRIVDALSGQRKTWLRRGQKQSCKGIYLYGPVGVGKTYLVDLLYQALPIPYKKRVHFHQFMQQIDSSLRRLQGKKDPLRYIAADMAKSTRLLCLDEFMVHDIADAMILATLLDNLFAHDIVLLATSNTKPDELYLNGLQRVRFLPAIELIKTHCDVLCLTDSRDYRRGREQDLETYFYPLNEATDAAIGKLFHKVAQEYQEGVALTIQGRSIRSVRLGREAVWFRFAELCTVPRSQLDYLEIAERFKTVFLSDIPVLEPDDMAKVILFMHFIDVMYDKGVKVIFSAAAPAEGLYPQGRLHKPFQRTISRLHEMQSQDYLAGCGKKAREKE</sequence>
<feature type="domain" description="AAA+ ATPase" evidence="3">
    <location>
        <begin position="51"/>
        <end position="177"/>
    </location>
</feature>
<dbReference type="PANTHER" id="PTHR12169:SF6">
    <property type="entry name" value="AFG1-LIKE ATPASE"/>
    <property type="match status" value="1"/>
</dbReference>
<dbReference type="Gene3D" id="3.40.50.300">
    <property type="entry name" value="P-loop containing nucleotide triphosphate hydrolases"/>
    <property type="match status" value="1"/>
</dbReference>
<dbReference type="PANTHER" id="PTHR12169">
    <property type="entry name" value="ATPASE N2B"/>
    <property type="match status" value="1"/>
</dbReference>
<dbReference type="EMBL" id="LNYK01000002">
    <property type="protein sequence ID" value="KTD23040.1"/>
    <property type="molecule type" value="Genomic_DNA"/>
</dbReference>
<protein>
    <submittedName>
        <fullName evidence="4">ATPase N2B (Nucleotide (GTP) binding protein)</fullName>
    </submittedName>
</protein>
<name>A0A0W0VS55_9GAMM</name>
<dbReference type="InterPro" id="IPR003593">
    <property type="entry name" value="AAA+_ATPase"/>
</dbReference>
<dbReference type="GO" id="GO:0005737">
    <property type="term" value="C:cytoplasm"/>
    <property type="evidence" value="ECO:0007669"/>
    <property type="project" value="TreeGrafter"/>
</dbReference>
<evidence type="ECO:0000256" key="1">
    <source>
        <dbReference type="ARBA" id="ARBA00022741"/>
    </source>
</evidence>
<organism evidence="4 5">
    <name type="scientific">Legionella londiniensis</name>
    <dbReference type="NCBI Taxonomy" id="45068"/>
    <lineage>
        <taxon>Bacteria</taxon>
        <taxon>Pseudomonadati</taxon>
        <taxon>Pseudomonadota</taxon>
        <taxon>Gammaproteobacteria</taxon>
        <taxon>Legionellales</taxon>
        <taxon>Legionellaceae</taxon>
        <taxon>Legionella</taxon>
    </lineage>
</organism>
<evidence type="ECO:0000259" key="3">
    <source>
        <dbReference type="SMART" id="SM00382"/>
    </source>
</evidence>
<keyword evidence="5" id="KW-1185">Reference proteome</keyword>
<gene>
    <name evidence="4" type="ORF">Llon_0274</name>
</gene>
<reference evidence="4 5" key="1">
    <citation type="submission" date="2015-11" db="EMBL/GenBank/DDBJ databases">
        <title>Genomic analysis of 38 Legionella species identifies large and diverse effector repertoires.</title>
        <authorList>
            <person name="Burstein D."/>
            <person name="Amaro F."/>
            <person name="Zusman T."/>
            <person name="Lifshitz Z."/>
            <person name="Cohen O."/>
            <person name="Gilbert J.A."/>
            <person name="Pupko T."/>
            <person name="Shuman H.A."/>
            <person name="Segal G."/>
        </authorList>
    </citation>
    <scope>NUCLEOTIDE SEQUENCE [LARGE SCALE GENOMIC DNA]</scope>
    <source>
        <strain evidence="4 5">ATCC 49505</strain>
    </source>
</reference>
<dbReference type="SMART" id="SM00382">
    <property type="entry name" value="AAA"/>
    <property type="match status" value="1"/>
</dbReference>
<dbReference type="InterPro" id="IPR027417">
    <property type="entry name" value="P-loop_NTPase"/>
</dbReference>
<dbReference type="OrthoDB" id="9774491at2"/>
<dbReference type="RefSeq" id="WP_058528291.1">
    <property type="nucleotide sequence ID" value="NZ_CAAAHZ010000012.1"/>
</dbReference>
<dbReference type="InterPro" id="IPR005654">
    <property type="entry name" value="ATPase_AFG1-like"/>
</dbReference>